<evidence type="ECO:0000256" key="6">
    <source>
        <dbReference type="SAM" id="Phobius"/>
    </source>
</evidence>
<dbReference type="InterPro" id="IPR029044">
    <property type="entry name" value="Nucleotide-diphossugar_trans"/>
</dbReference>
<dbReference type="Gene3D" id="3.10.350.10">
    <property type="entry name" value="LysM domain"/>
    <property type="match status" value="1"/>
</dbReference>
<dbReference type="NCBIfam" id="TIGR03804">
    <property type="entry name" value="para_beta_helix"/>
    <property type="match status" value="1"/>
</dbReference>
<dbReference type="EMBL" id="MHPU01000036">
    <property type="protein sequence ID" value="OGZ87893.1"/>
    <property type="molecule type" value="Genomic_DNA"/>
</dbReference>
<feature type="transmembrane region" description="Helical" evidence="6">
    <location>
        <begin position="12"/>
        <end position="32"/>
    </location>
</feature>
<protein>
    <recommendedName>
        <fullName evidence="7">LysM domain-containing protein</fullName>
    </recommendedName>
</protein>
<dbReference type="PANTHER" id="PTHR22913">
    <property type="entry name" value="HYALURONAN SYNTHASE"/>
    <property type="match status" value="1"/>
</dbReference>
<dbReference type="Pfam" id="PF13229">
    <property type="entry name" value="Beta_helix"/>
    <property type="match status" value="1"/>
</dbReference>
<evidence type="ECO:0000256" key="1">
    <source>
        <dbReference type="ARBA" id="ARBA00004236"/>
    </source>
</evidence>
<name>A0A1G2JLQ6_9BACT</name>
<comment type="subcellular location">
    <subcellularLocation>
        <location evidence="1">Cell membrane</location>
    </subcellularLocation>
</comment>
<keyword evidence="6" id="KW-1133">Transmembrane helix</keyword>
<gene>
    <name evidence="8" type="ORF">A2561_01075</name>
</gene>
<keyword evidence="4" id="KW-0808">Transferase</keyword>
<dbReference type="GO" id="GO:0085029">
    <property type="term" value="P:extracellular matrix assembly"/>
    <property type="evidence" value="ECO:0007669"/>
    <property type="project" value="TreeGrafter"/>
</dbReference>
<dbReference type="InterPro" id="IPR006626">
    <property type="entry name" value="PbH1"/>
</dbReference>
<dbReference type="InterPro" id="IPR022441">
    <property type="entry name" value="Para_beta_helix_rpt-2"/>
</dbReference>
<dbReference type="SMART" id="SM00257">
    <property type="entry name" value="LysM"/>
    <property type="match status" value="1"/>
</dbReference>
<dbReference type="InterPro" id="IPR036779">
    <property type="entry name" value="LysM_dom_sf"/>
</dbReference>
<proteinExistence type="predicted"/>
<evidence type="ECO:0000313" key="9">
    <source>
        <dbReference type="Proteomes" id="UP000178935"/>
    </source>
</evidence>
<keyword evidence="2" id="KW-1003">Cell membrane</keyword>
<dbReference type="InterPro" id="IPR012334">
    <property type="entry name" value="Pectin_lyas_fold"/>
</dbReference>
<dbReference type="PROSITE" id="PS51782">
    <property type="entry name" value="LYSM"/>
    <property type="match status" value="1"/>
</dbReference>
<dbReference type="GO" id="GO:0005886">
    <property type="term" value="C:plasma membrane"/>
    <property type="evidence" value="ECO:0007669"/>
    <property type="project" value="UniProtKB-SubCell"/>
</dbReference>
<evidence type="ECO:0000259" key="7">
    <source>
        <dbReference type="PROSITE" id="PS51782"/>
    </source>
</evidence>
<dbReference type="GO" id="GO:0030213">
    <property type="term" value="P:hyaluronan biosynthetic process"/>
    <property type="evidence" value="ECO:0007669"/>
    <property type="project" value="TreeGrafter"/>
</dbReference>
<keyword evidence="5 6" id="KW-0472">Membrane</keyword>
<evidence type="ECO:0000256" key="5">
    <source>
        <dbReference type="ARBA" id="ARBA00023136"/>
    </source>
</evidence>
<keyword evidence="3" id="KW-0328">Glycosyltransferase</keyword>
<organism evidence="8 9">
    <name type="scientific">Candidatus Staskawiczbacteria bacterium RIFOXYD1_FULL_32_13</name>
    <dbReference type="NCBI Taxonomy" id="1802234"/>
    <lineage>
        <taxon>Bacteria</taxon>
        <taxon>Candidatus Staskawicziibacteriota</taxon>
    </lineage>
</organism>
<sequence length="789" mass="91057">MATSILLQNYFSLIYLYFPLGIIGAMRWIIWLTKKIVAIYYKQTNEISNNLTLSVVATVYNENPEIFSKALLSWQQNLPDEIIAVIDYTDKANIQVFNEFSKNYKNCSLIITHIPGKRPSLALGIKSAHSEVIALVDSDAIWDKNIKSKILSPFTNNSIGGVATRQEVYNPKTIAQRLFNIHLSNRYFNEFPFLAVTGNALTCLSGRTAIYRKLALENIVEDMLNEKFLGQQCISGEDKSLTRLIQKQGWKTKYLMDISIKTPGAPDIKTFFKQQIRWARNSWREDLKSLFSYWIWSREKILAIYIIDRFIQPFILFFGPISLFLAIYLKHWIIVFIIIMWWLISRTIKIFPHLKRHPQDYVILPIYILNTYIIAFIRIYALFTIKTQGWITRWDKNRFSKPKKFISTISIASTLLVVMAIGTLTAEYNKKIFIFNQPTKQLTINNLIDKKTAKPKSEIIQENKKTENQKNILPEINNNARYRIRSGDTLISISRKYNVNLKKILQANESNILNPNIIKIEEEIIIPINELTKTPIKLISYKLPTVSYDNFSDTIILRGEGSAITIPTLYNLLRSEDKITYLGQKEWLLKSNILVTDLATLIIDENISWLKMKSDKYGFVSIKSENGNIGIFNTKITSWDELTQNPDINYTDGRSFILSINSGRMDVINSEIAFLGHNTSTEDVGGDYGLSWKIYDIRFNKDIVTGTIANNKIHNNYYGVYIYGATANTIQENEFYDNTVYGIVVSGYSNNVIIDSNHIYSNGDQGIFMGDKSFYNNIYENNIYKNKLF</sequence>
<accession>A0A1G2JLQ6</accession>
<dbReference type="SMART" id="SM00710">
    <property type="entry name" value="PbH1"/>
    <property type="match status" value="3"/>
</dbReference>
<dbReference type="Pfam" id="PF01476">
    <property type="entry name" value="LysM"/>
    <property type="match status" value="1"/>
</dbReference>
<feature type="transmembrane region" description="Helical" evidence="6">
    <location>
        <begin position="405"/>
        <end position="426"/>
    </location>
</feature>
<dbReference type="PANTHER" id="PTHR22913:SF12">
    <property type="entry name" value="MANNURONAN SYNTHASE"/>
    <property type="match status" value="1"/>
</dbReference>
<dbReference type="CDD" id="cd00118">
    <property type="entry name" value="LysM"/>
    <property type="match status" value="1"/>
</dbReference>
<comment type="caution">
    <text evidence="8">The sequence shown here is derived from an EMBL/GenBank/DDBJ whole genome shotgun (WGS) entry which is preliminary data.</text>
</comment>
<evidence type="ECO:0000256" key="4">
    <source>
        <dbReference type="ARBA" id="ARBA00022679"/>
    </source>
</evidence>
<keyword evidence="6" id="KW-0812">Transmembrane</keyword>
<feature type="transmembrane region" description="Helical" evidence="6">
    <location>
        <begin position="314"/>
        <end position="344"/>
    </location>
</feature>
<dbReference type="SUPFAM" id="SSF54106">
    <property type="entry name" value="LysM domain"/>
    <property type="match status" value="1"/>
</dbReference>
<evidence type="ECO:0000313" key="8">
    <source>
        <dbReference type="EMBL" id="OGZ87893.1"/>
    </source>
</evidence>
<dbReference type="GO" id="GO:0050501">
    <property type="term" value="F:hyaluronan synthase activity"/>
    <property type="evidence" value="ECO:0007669"/>
    <property type="project" value="TreeGrafter"/>
</dbReference>
<dbReference type="SUPFAM" id="SSF53448">
    <property type="entry name" value="Nucleotide-diphospho-sugar transferases"/>
    <property type="match status" value="1"/>
</dbReference>
<feature type="transmembrane region" description="Helical" evidence="6">
    <location>
        <begin position="364"/>
        <end position="385"/>
    </location>
</feature>
<reference evidence="8 9" key="1">
    <citation type="journal article" date="2016" name="Nat. Commun.">
        <title>Thousands of microbial genomes shed light on interconnected biogeochemical processes in an aquifer system.</title>
        <authorList>
            <person name="Anantharaman K."/>
            <person name="Brown C.T."/>
            <person name="Hug L.A."/>
            <person name="Sharon I."/>
            <person name="Castelle C.J."/>
            <person name="Probst A.J."/>
            <person name="Thomas B.C."/>
            <person name="Singh A."/>
            <person name="Wilkins M.J."/>
            <person name="Karaoz U."/>
            <person name="Brodie E.L."/>
            <person name="Williams K.H."/>
            <person name="Hubbard S.S."/>
            <person name="Banfield J.F."/>
        </authorList>
    </citation>
    <scope>NUCLEOTIDE SEQUENCE [LARGE SCALE GENOMIC DNA]</scope>
</reference>
<dbReference type="SUPFAM" id="SSF51126">
    <property type="entry name" value="Pectin lyase-like"/>
    <property type="match status" value="1"/>
</dbReference>
<dbReference type="InterPro" id="IPR011050">
    <property type="entry name" value="Pectin_lyase_fold/virulence"/>
</dbReference>
<dbReference type="Pfam" id="PF13641">
    <property type="entry name" value="Glyco_tranf_2_3"/>
    <property type="match status" value="1"/>
</dbReference>
<dbReference type="AlphaFoldDB" id="A0A1G2JLQ6"/>
<dbReference type="Gene3D" id="3.90.550.10">
    <property type="entry name" value="Spore Coat Polysaccharide Biosynthesis Protein SpsA, Chain A"/>
    <property type="match status" value="1"/>
</dbReference>
<dbReference type="Gene3D" id="2.160.20.10">
    <property type="entry name" value="Single-stranded right-handed beta-helix, Pectin lyase-like"/>
    <property type="match status" value="1"/>
</dbReference>
<evidence type="ECO:0000256" key="3">
    <source>
        <dbReference type="ARBA" id="ARBA00022676"/>
    </source>
</evidence>
<dbReference type="Proteomes" id="UP000178935">
    <property type="component" value="Unassembled WGS sequence"/>
</dbReference>
<dbReference type="InterPro" id="IPR039448">
    <property type="entry name" value="Beta_helix"/>
</dbReference>
<dbReference type="InterPro" id="IPR018392">
    <property type="entry name" value="LysM"/>
</dbReference>
<evidence type="ECO:0000256" key="2">
    <source>
        <dbReference type="ARBA" id="ARBA00022475"/>
    </source>
</evidence>
<feature type="domain" description="LysM" evidence="7">
    <location>
        <begin position="480"/>
        <end position="526"/>
    </location>
</feature>